<gene>
    <name evidence="1" type="ORF">PXEA_LOCUS28710</name>
</gene>
<evidence type="ECO:0000313" key="2">
    <source>
        <dbReference type="Proteomes" id="UP000784294"/>
    </source>
</evidence>
<comment type="caution">
    <text evidence="1">The sequence shown here is derived from an EMBL/GenBank/DDBJ whole genome shotgun (WGS) entry which is preliminary data.</text>
</comment>
<sequence length="146" mass="15784">MFIRLEKNLKNIPSLASSGHAFSGPTGIRLSSPLTIGLGKVPLPIVEEDENEAGSTATASISPATPSNAVAALPGIATSSALSRSFRDNQNASDWLLASRQRTGEQRKELNENVFLMASSNKEERDEEDVLVEEGYTSLRRACFFE</sequence>
<protein>
    <submittedName>
        <fullName evidence="1">Uncharacterized protein</fullName>
    </submittedName>
</protein>
<organism evidence="1 2">
    <name type="scientific">Protopolystoma xenopodis</name>
    <dbReference type="NCBI Taxonomy" id="117903"/>
    <lineage>
        <taxon>Eukaryota</taxon>
        <taxon>Metazoa</taxon>
        <taxon>Spiralia</taxon>
        <taxon>Lophotrochozoa</taxon>
        <taxon>Platyhelminthes</taxon>
        <taxon>Monogenea</taxon>
        <taxon>Polyopisthocotylea</taxon>
        <taxon>Polystomatidea</taxon>
        <taxon>Polystomatidae</taxon>
        <taxon>Protopolystoma</taxon>
    </lineage>
</organism>
<keyword evidence="2" id="KW-1185">Reference proteome</keyword>
<name>A0A3S5BQU5_9PLAT</name>
<reference evidence="1" key="1">
    <citation type="submission" date="2018-11" db="EMBL/GenBank/DDBJ databases">
        <authorList>
            <consortium name="Pathogen Informatics"/>
        </authorList>
    </citation>
    <scope>NUCLEOTIDE SEQUENCE</scope>
</reference>
<dbReference type="AlphaFoldDB" id="A0A3S5BQU5"/>
<accession>A0A3S5BQU5</accession>
<dbReference type="EMBL" id="CAAALY010249441">
    <property type="protein sequence ID" value="VEL35270.1"/>
    <property type="molecule type" value="Genomic_DNA"/>
</dbReference>
<evidence type="ECO:0000313" key="1">
    <source>
        <dbReference type="EMBL" id="VEL35270.1"/>
    </source>
</evidence>
<dbReference type="Proteomes" id="UP000784294">
    <property type="component" value="Unassembled WGS sequence"/>
</dbReference>
<proteinExistence type="predicted"/>